<feature type="transmembrane region" description="Helical" evidence="1">
    <location>
        <begin position="92"/>
        <end position="119"/>
    </location>
</feature>
<feature type="transmembrane region" description="Helical" evidence="1">
    <location>
        <begin position="12"/>
        <end position="34"/>
    </location>
</feature>
<feature type="transmembrane region" description="Helical" evidence="1">
    <location>
        <begin position="151"/>
        <end position="175"/>
    </location>
</feature>
<dbReference type="RefSeq" id="WP_136692792.1">
    <property type="nucleotide sequence ID" value="NZ_SSHH01000001.1"/>
</dbReference>
<gene>
    <name evidence="2" type="ORF">E5222_06150</name>
</gene>
<comment type="caution">
    <text evidence="2">The sequence shown here is derived from an EMBL/GenBank/DDBJ whole genome shotgun (WGS) entry which is preliminary data.</text>
</comment>
<dbReference type="AlphaFoldDB" id="A0A4V4U906"/>
<reference evidence="2 3" key="1">
    <citation type="submission" date="2019-04" db="EMBL/GenBank/DDBJ databases">
        <title>Altererythrobacter aquimixticola sp. nov., isolated from sediment of junction between the ocean and a freshwater spring.</title>
        <authorList>
            <person name="Yoon J.-H."/>
        </authorList>
    </citation>
    <scope>NUCLEOTIDE SEQUENCE [LARGE SCALE GENOMIC DNA]</scope>
    <source>
        <strain evidence="2 3">SSKS-13</strain>
    </source>
</reference>
<dbReference type="EMBL" id="SSHH01000001">
    <property type="protein sequence ID" value="TIX52007.1"/>
    <property type="molecule type" value="Genomic_DNA"/>
</dbReference>
<keyword evidence="3" id="KW-1185">Reference proteome</keyword>
<keyword evidence="1" id="KW-0472">Membrane</keyword>
<accession>A0A4V4U906</accession>
<keyword evidence="1" id="KW-0812">Transmembrane</keyword>
<sequence>MTDLIRDNSRDALLYVLVIGGIGALGVATGLTSVEEFDLSTGFMVDANDSPGSGLFELIGLIAMIVASYWLARRYLGSRGRLRSDENRFWSYLGMAILSGIGIVIGFVLLIVPGIFLLVRWSAATGFVIGEQRGVVDSLSASWDATKGHGWTIFLAALVLIIGLIIIGGIISLVFGLFGATLLGIVSAFMEAAGNAITIALGIAIYCAVSEGAEQVGEVFS</sequence>
<feature type="transmembrane region" description="Helical" evidence="1">
    <location>
        <begin position="182"/>
        <end position="206"/>
    </location>
</feature>
<keyword evidence="1" id="KW-1133">Transmembrane helix</keyword>
<evidence type="ECO:0000313" key="3">
    <source>
        <dbReference type="Proteomes" id="UP000309389"/>
    </source>
</evidence>
<evidence type="ECO:0008006" key="4">
    <source>
        <dbReference type="Google" id="ProtNLM"/>
    </source>
</evidence>
<evidence type="ECO:0000313" key="2">
    <source>
        <dbReference type="EMBL" id="TIX52007.1"/>
    </source>
</evidence>
<dbReference type="OrthoDB" id="7427213at2"/>
<feature type="transmembrane region" description="Helical" evidence="1">
    <location>
        <begin position="54"/>
        <end position="72"/>
    </location>
</feature>
<name>A0A4V4U906_9SPHN</name>
<dbReference type="Proteomes" id="UP000309389">
    <property type="component" value="Unassembled WGS sequence"/>
</dbReference>
<evidence type="ECO:0000256" key="1">
    <source>
        <dbReference type="SAM" id="Phobius"/>
    </source>
</evidence>
<protein>
    <recommendedName>
        <fullName evidence="4">Glycerophosphoryl diester phosphodiesterase membrane domain-containing protein</fullName>
    </recommendedName>
</protein>
<proteinExistence type="predicted"/>
<organism evidence="2 3">
    <name type="scientific">Alteraurantiacibacter aquimixticola</name>
    <dbReference type="NCBI Taxonomy" id="2489173"/>
    <lineage>
        <taxon>Bacteria</taxon>
        <taxon>Pseudomonadati</taxon>
        <taxon>Pseudomonadota</taxon>
        <taxon>Alphaproteobacteria</taxon>
        <taxon>Sphingomonadales</taxon>
        <taxon>Erythrobacteraceae</taxon>
        <taxon>Alteraurantiacibacter</taxon>
    </lineage>
</organism>